<accession>A0A2B7ZC04</accession>
<protein>
    <submittedName>
        <fullName evidence="2">Uncharacterized protein</fullName>
    </submittedName>
</protein>
<sequence>MHWSNLFVTLTFTLLGITATASPTPMEQTQQTTQMALDTQSQQELQELLSTQGIQGERCLRTCYPQKPICNGAGAYAKNRPMYRHSQCWTCCVNR</sequence>
<evidence type="ECO:0000313" key="3">
    <source>
        <dbReference type="Proteomes" id="UP000226031"/>
    </source>
</evidence>
<evidence type="ECO:0000256" key="1">
    <source>
        <dbReference type="SAM" id="SignalP"/>
    </source>
</evidence>
<feature type="signal peptide" evidence="1">
    <location>
        <begin position="1"/>
        <end position="21"/>
    </location>
</feature>
<dbReference type="Proteomes" id="UP000226031">
    <property type="component" value="Unassembled WGS sequence"/>
</dbReference>
<dbReference type="AlphaFoldDB" id="A0A2B7ZC04"/>
<evidence type="ECO:0000313" key="2">
    <source>
        <dbReference type="EMBL" id="PGH31496.1"/>
    </source>
</evidence>
<gene>
    <name evidence="2" type="ORF">GX50_05738</name>
</gene>
<dbReference type="EMBL" id="PDND01000126">
    <property type="protein sequence ID" value="PGH31496.1"/>
    <property type="molecule type" value="Genomic_DNA"/>
</dbReference>
<keyword evidence="3" id="KW-1185">Reference proteome</keyword>
<comment type="caution">
    <text evidence="2">The sequence shown here is derived from an EMBL/GenBank/DDBJ whole genome shotgun (WGS) entry which is preliminary data.</text>
</comment>
<feature type="chain" id="PRO_5012428403" evidence="1">
    <location>
        <begin position="22"/>
        <end position="95"/>
    </location>
</feature>
<keyword evidence="1" id="KW-0732">Signal</keyword>
<name>A0A2B7ZC04_9EURO</name>
<organism evidence="2 3">
    <name type="scientific">[Emmonsia] crescens</name>
    <dbReference type="NCBI Taxonomy" id="73230"/>
    <lineage>
        <taxon>Eukaryota</taxon>
        <taxon>Fungi</taxon>
        <taxon>Dikarya</taxon>
        <taxon>Ascomycota</taxon>
        <taxon>Pezizomycotina</taxon>
        <taxon>Eurotiomycetes</taxon>
        <taxon>Eurotiomycetidae</taxon>
        <taxon>Onygenales</taxon>
        <taxon>Ajellomycetaceae</taxon>
        <taxon>Emergomyces</taxon>
    </lineage>
</organism>
<proteinExistence type="predicted"/>
<dbReference type="VEuPathDB" id="FungiDB:EMCG_03303"/>
<reference evidence="2 3" key="1">
    <citation type="submission" date="2017-10" db="EMBL/GenBank/DDBJ databases">
        <title>Comparative genomics in systemic dimorphic fungi from Ajellomycetaceae.</title>
        <authorList>
            <person name="Munoz J.F."/>
            <person name="Mcewen J.G."/>
            <person name="Clay O.K."/>
            <person name="Cuomo C.A."/>
        </authorList>
    </citation>
    <scope>NUCLEOTIDE SEQUENCE [LARGE SCALE GENOMIC DNA]</scope>
    <source>
        <strain evidence="2 3">UAMH4076</strain>
    </source>
</reference>